<reference evidence="1" key="1">
    <citation type="submission" date="2019-01" db="EMBL/GenBank/DDBJ databases">
        <title>Genomic signatures and co-occurrence patterns of the ultra-small Saccharimodia (Patescibacteria phylum) suggest a symbiotic lifestyle.</title>
        <authorList>
            <person name="Lemos L."/>
            <person name="Medeiros J."/>
            <person name="Andreote F."/>
            <person name="Fernandes G."/>
            <person name="Varani A."/>
            <person name="Oliveira G."/>
            <person name="Pylro V."/>
        </authorList>
    </citation>
    <scope>NUCLEOTIDE SEQUENCE [LARGE SCALE GENOMIC DNA]</scope>
    <source>
        <strain evidence="1">AMD02</strain>
    </source>
</reference>
<sequence length="389" mass="43016">MLLPSPEIQKRLENYQTYDPIEAKAVKLEWKRAKRRHNALLRTFAGVALIGAGISTYAHDVRDNQEIQAKASITVEYKGPALDKANNKKGLVFIDGFGSDNADNITKYTGAAVQPVIDGQLLSVGYNNAPLETKDIAKQIIATAKARKLDTISLVGYSAGGNVAMQVQERIRQASNLSIEAIVLISTPDGITSLRPARQNEIDIVQQVDWIPGVEYSSPFRFIGEMALRSSNYTKGTFLENKDAFFQTAATVQTNLDNNKLPGMWLMFDQMVAIENANLKDRITNMSTIPKDKMRPTIVYLSIASPGYDPIVNDKKSSNAVAAYAKKANVPFLSYDVTNADHMRPDLNAGYIKVMDRAKPEIQSSIAAQKRDVFRHRTASSLLPKSVYN</sequence>
<protein>
    <submittedName>
        <fullName evidence="1">Uncharacterized protein</fullName>
    </submittedName>
</protein>
<organism evidence="1 2">
    <name type="scientific">Candidatus Microsaccharimonas sossegonensis</name>
    <dbReference type="NCBI Taxonomy" id="2506948"/>
    <lineage>
        <taxon>Bacteria</taxon>
        <taxon>Candidatus Saccharimonadota</taxon>
        <taxon>Candidatus Saccharimonadia</taxon>
        <taxon>Candidatus Saccharimonadales</taxon>
        <taxon>Candidatus Saccharimonadaceae</taxon>
        <taxon>Candidatus Microsaccharimonas</taxon>
    </lineage>
</organism>
<dbReference type="Proteomes" id="UP000289257">
    <property type="component" value="Unassembled WGS sequence"/>
</dbReference>
<gene>
    <name evidence="1" type="ORF">EOT05_02475</name>
</gene>
<name>A0A4Q0AHE4_9BACT</name>
<accession>A0A4Q0AHE4</accession>
<keyword evidence="2" id="KW-1185">Reference proteome</keyword>
<comment type="caution">
    <text evidence="1">The sequence shown here is derived from an EMBL/GenBank/DDBJ whole genome shotgun (WGS) entry which is preliminary data.</text>
</comment>
<dbReference type="EMBL" id="SCKX01000001">
    <property type="protein sequence ID" value="RWZ78592.1"/>
    <property type="molecule type" value="Genomic_DNA"/>
</dbReference>
<proteinExistence type="predicted"/>
<dbReference type="InterPro" id="IPR029058">
    <property type="entry name" value="AB_hydrolase_fold"/>
</dbReference>
<dbReference type="AlphaFoldDB" id="A0A4Q0AHE4"/>
<dbReference type="SUPFAM" id="SSF53474">
    <property type="entry name" value="alpha/beta-Hydrolases"/>
    <property type="match status" value="1"/>
</dbReference>
<evidence type="ECO:0000313" key="1">
    <source>
        <dbReference type="EMBL" id="RWZ78592.1"/>
    </source>
</evidence>
<evidence type="ECO:0000313" key="2">
    <source>
        <dbReference type="Proteomes" id="UP000289257"/>
    </source>
</evidence>
<dbReference type="Gene3D" id="3.40.50.1820">
    <property type="entry name" value="alpha/beta hydrolase"/>
    <property type="match status" value="1"/>
</dbReference>